<sequence length="358" mass="37257">MSLPTAQTSIKSFFQSKPPKYAPPPGSAKPAQAPAPAPTPAPVPPQSGLTVEDDDDNDKNNIPHEATIRPVTYSDLNALRRINALLLPVPYPEDFYRRAAEQQHTSRVITWSAPDPSGQGEDAKVIGGVVCHVEPSAPGSPSSTLYIRSLCVLAPYRGLGLASAAVDAVVASVRAADRSVNTISAHVWTDNEDALAWYEARGFRRHAARPIAGYYRNLRPDSAWLVQRDIAAASPPSARGNVPVPAPAPAAVRPSPTAAVVNLPPMSAAPAAGGPPMGGPPRRPGPPLPGQSFQNQRPETEWNDLPADMAGLNPKAAASGGGPPSGGSSAASSQPSSRSVSAARKKRDRSYPAAAFGA</sequence>
<dbReference type="GO" id="GO:0007064">
    <property type="term" value="P:mitotic sister chromatid cohesion"/>
    <property type="evidence" value="ECO:0007669"/>
    <property type="project" value="TreeGrafter"/>
</dbReference>
<gene>
    <name evidence="5" type="ORF">GMORB2_5433</name>
</gene>
<evidence type="ECO:0000256" key="3">
    <source>
        <dbReference type="SAM" id="MobiDB-lite"/>
    </source>
</evidence>
<dbReference type="AlphaFoldDB" id="A0A9P4YYD2"/>
<dbReference type="RefSeq" id="XP_035323419.1">
    <property type="nucleotide sequence ID" value="XM_035467407.1"/>
</dbReference>
<dbReference type="PANTHER" id="PTHR42919">
    <property type="entry name" value="N-ALPHA-ACETYLTRANSFERASE"/>
    <property type="match status" value="1"/>
</dbReference>
<feature type="domain" description="N-acetyltransferase" evidence="4">
    <location>
        <begin position="66"/>
        <end position="231"/>
    </location>
</feature>
<feature type="compositionally biased region" description="Polar residues" evidence="3">
    <location>
        <begin position="1"/>
        <end position="15"/>
    </location>
</feature>
<evidence type="ECO:0000313" key="5">
    <source>
        <dbReference type="EMBL" id="KAF4124767.1"/>
    </source>
</evidence>
<dbReference type="Proteomes" id="UP000749293">
    <property type="component" value="Unassembled WGS sequence"/>
</dbReference>
<dbReference type="PANTHER" id="PTHR42919:SF8">
    <property type="entry name" value="N-ALPHA-ACETYLTRANSFERASE 50"/>
    <property type="match status" value="1"/>
</dbReference>
<dbReference type="Pfam" id="PF00583">
    <property type="entry name" value="Acetyltransf_1"/>
    <property type="match status" value="1"/>
</dbReference>
<organism evidence="5 6">
    <name type="scientific">Geosmithia morbida</name>
    <dbReference type="NCBI Taxonomy" id="1094350"/>
    <lineage>
        <taxon>Eukaryota</taxon>
        <taxon>Fungi</taxon>
        <taxon>Dikarya</taxon>
        <taxon>Ascomycota</taxon>
        <taxon>Pezizomycotina</taxon>
        <taxon>Sordariomycetes</taxon>
        <taxon>Hypocreomycetidae</taxon>
        <taxon>Hypocreales</taxon>
        <taxon>Bionectriaceae</taxon>
        <taxon>Geosmithia</taxon>
    </lineage>
</organism>
<keyword evidence="1" id="KW-0808">Transferase</keyword>
<dbReference type="CDD" id="cd04301">
    <property type="entry name" value="NAT_SF"/>
    <property type="match status" value="1"/>
</dbReference>
<feature type="compositionally biased region" description="Pro residues" evidence="3">
    <location>
        <begin position="277"/>
        <end position="289"/>
    </location>
</feature>
<reference evidence="5" key="1">
    <citation type="submission" date="2020-03" db="EMBL/GenBank/DDBJ databases">
        <title>Site-based positive gene gene selection in Geosmithia morbida across the United States reveals a broad range of putative effectors and factors for local host and environmental adapation.</title>
        <authorList>
            <person name="Onufrak A."/>
            <person name="Murdoch R.W."/>
            <person name="Gazis R."/>
            <person name="Huff M."/>
            <person name="Staton M."/>
            <person name="Klingeman W."/>
            <person name="Hadziabdic D."/>
        </authorList>
    </citation>
    <scope>NUCLEOTIDE SEQUENCE</scope>
    <source>
        <strain evidence="5">1262</strain>
    </source>
</reference>
<evidence type="ECO:0000256" key="2">
    <source>
        <dbReference type="ARBA" id="ARBA00023315"/>
    </source>
</evidence>
<dbReference type="InterPro" id="IPR016181">
    <property type="entry name" value="Acyl_CoA_acyltransferase"/>
</dbReference>
<feature type="compositionally biased region" description="Low complexity" evidence="3">
    <location>
        <begin position="263"/>
        <end position="274"/>
    </location>
</feature>
<keyword evidence="6" id="KW-1185">Reference proteome</keyword>
<dbReference type="SUPFAM" id="SSF55729">
    <property type="entry name" value="Acyl-CoA N-acyltransferases (Nat)"/>
    <property type="match status" value="1"/>
</dbReference>
<evidence type="ECO:0000256" key="1">
    <source>
        <dbReference type="ARBA" id="ARBA00022679"/>
    </source>
</evidence>
<protein>
    <submittedName>
        <fullName evidence="5">N-alpha-acetyltransferase 50</fullName>
    </submittedName>
</protein>
<dbReference type="InterPro" id="IPR051556">
    <property type="entry name" value="N-term/lysine_N-AcTrnsfr"/>
</dbReference>
<dbReference type="OrthoDB" id="47374at2759"/>
<dbReference type="PROSITE" id="PS51186">
    <property type="entry name" value="GNAT"/>
    <property type="match status" value="1"/>
</dbReference>
<dbReference type="Gene3D" id="3.40.630.30">
    <property type="match status" value="1"/>
</dbReference>
<dbReference type="EMBL" id="JAANYQ010000004">
    <property type="protein sequence ID" value="KAF4124767.1"/>
    <property type="molecule type" value="Genomic_DNA"/>
</dbReference>
<comment type="caution">
    <text evidence="5">The sequence shown here is derived from an EMBL/GenBank/DDBJ whole genome shotgun (WGS) entry which is preliminary data.</text>
</comment>
<feature type="compositionally biased region" description="Pro residues" evidence="3">
    <location>
        <begin position="20"/>
        <end position="45"/>
    </location>
</feature>
<proteinExistence type="predicted"/>
<keyword evidence="2" id="KW-0012">Acyltransferase</keyword>
<feature type="region of interest" description="Disordered" evidence="3">
    <location>
        <begin position="1"/>
        <end position="66"/>
    </location>
</feature>
<dbReference type="GeneID" id="55971661"/>
<dbReference type="GO" id="GO:0031415">
    <property type="term" value="C:NatA complex"/>
    <property type="evidence" value="ECO:0007669"/>
    <property type="project" value="TreeGrafter"/>
</dbReference>
<evidence type="ECO:0000313" key="6">
    <source>
        <dbReference type="Proteomes" id="UP000749293"/>
    </source>
</evidence>
<feature type="compositionally biased region" description="Low complexity" evidence="3">
    <location>
        <begin position="326"/>
        <end position="342"/>
    </location>
</feature>
<feature type="region of interest" description="Disordered" evidence="3">
    <location>
        <begin position="263"/>
        <end position="358"/>
    </location>
</feature>
<accession>A0A9P4YYD2</accession>
<dbReference type="GO" id="GO:0016747">
    <property type="term" value="F:acyltransferase activity, transferring groups other than amino-acyl groups"/>
    <property type="evidence" value="ECO:0007669"/>
    <property type="project" value="InterPro"/>
</dbReference>
<evidence type="ECO:0000259" key="4">
    <source>
        <dbReference type="PROSITE" id="PS51186"/>
    </source>
</evidence>
<dbReference type="InterPro" id="IPR000182">
    <property type="entry name" value="GNAT_dom"/>
</dbReference>
<name>A0A9P4YYD2_9HYPO</name>